<dbReference type="AlphaFoldDB" id="A0A9W9WZ71"/>
<protein>
    <submittedName>
        <fullName evidence="1">Uncharacterized protein</fullName>
    </submittedName>
</protein>
<accession>A0A9W9WZ71</accession>
<dbReference type="OrthoDB" id="4191831at2759"/>
<gene>
    <name evidence="1" type="ORF">N7530_004939</name>
</gene>
<sequence>MSGASTPNALKILLQDCWVQILDELSPSDATPPPLKRVLTLFRVMHERLDLAEQIHRVSTITSKLVYPAADREDEWESP</sequence>
<dbReference type="Proteomes" id="UP001147760">
    <property type="component" value="Unassembled WGS sequence"/>
</dbReference>
<reference evidence="1" key="1">
    <citation type="submission" date="2022-12" db="EMBL/GenBank/DDBJ databases">
        <authorList>
            <person name="Petersen C."/>
        </authorList>
    </citation>
    <scope>NUCLEOTIDE SEQUENCE</scope>
    <source>
        <strain evidence="1">IBT 17660</strain>
    </source>
</reference>
<keyword evidence="2" id="KW-1185">Reference proteome</keyword>
<dbReference type="EMBL" id="JAPWDO010000003">
    <property type="protein sequence ID" value="KAJ5479430.1"/>
    <property type="molecule type" value="Genomic_DNA"/>
</dbReference>
<comment type="caution">
    <text evidence="1">The sequence shown here is derived from an EMBL/GenBank/DDBJ whole genome shotgun (WGS) entry which is preliminary data.</text>
</comment>
<proteinExistence type="predicted"/>
<evidence type="ECO:0000313" key="1">
    <source>
        <dbReference type="EMBL" id="KAJ5479430.1"/>
    </source>
</evidence>
<evidence type="ECO:0000313" key="2">
    <source>
        <dbReference type="Proteomes" id="UP001147760"/>
    </source>
</evidence>
<reference evidence="1" key="2">
    <citation type="journal article" date="2023" name="IMA Fungus">
        <title>Comparative genomic study of the Penicillium genus elucidates a diverse pangenome and 15 lateral gene transfer events.</title>
        <authorList>
            <person name="Petersen C."/>
            <person name="Sorensen T."/>
            <person name="Nielsen M.R."/>
            <person name="Sondergaard T.E."/>
            <person name="Sorensen J.L."/>
            <person name="Fitzpatrick D.A."/>
            <person name="Frisvad J.C."/>
            <person name="Nielsen K.L."/>
        </authorList>
    </citation>
    <scope>NUCLEOTIDE SEQUENCE</scope>
    <source>
        <strain evidence="1">IBT 17660</strain>
    </source>
</reference>
<organism evidence="1 2">
    <name type="scientific">Penicillium desertorum</name>
    <dbReference type="NCBI Taxonomy" id="1303715"/>
    <lineage>
        <taxon>Eukaryota</taxon>
        <taxon>Fungi</taxon>
        <taxon>Dikarya</taxon>
        <taxon>Ascomycota</taxon>
        <taxon>Pezizomycotina</taxon>
        <taxon>Eurotiomycetes</taxon>
        <taxon>Eurotiomycetidae</taxon>
        <taxon>Eurotiales</taxon>
        <taxon>Aspergillaceae</taxon>
        <taxon>Penicillium</taxon>
    </lineage>
</organism>
<name>A0A9W9WZ71_9EURO</name>